<name>A0ACB7XER7_9ERIC</name>
<reference evidence="1 2" key="1">
    <citation type="journal article" date="2021" name="Hortic Res">
        <title>High-quality reference genome and annotation aids understanding of berry development for evergreen blueberry (Vaccinium darrowii).</title>
        <authorList>
            <person name="Yu J."/>
            <person name="Hulse-Kemp A.M."/>
            <person name="Babiker E."/>
            <person name="Staton M."/>
        </authorList>
    </citation>
    <scope>NUCLEOTIDE SEQUENCE [LARGE SCALE GENOMIC DNA]</scope>
    <source>
        <strain evidence="2">cv. NJ 8807/NJ 8810</strain>
        <tissue evidence="1">Young leaf</tissue>
    </source>
</reference>
<evidence type="ECO:0000313" key="2">
    <source>
        <dbReference type="Proteomes" id="UP000828048"/>
    </source>
</evidence>
<comment type="caution">
    <text evidence="1">The sequence shown here is derived from an EMBL/GenBank/DDBJ whole genome shotgun (WGS) entry which is preliminary data.</text>
</comment>
<evidence type="ECO:0000313" key="1">
    <source>
        <dbReference type="EMBL" id="KAH7839125.1"/>
    </source>
</evidence>
<accession>A0ACB7XER7</accession>
<dbReference type="Proteomes" id="UP000828048">
    <property type="component" value="Chromosome 10"/>
</dbReference>
<proteinExistence type="predicted"/>
<sequence>MAAQQEEGSESYYSTPPENPNFDHRDLEACGVSPVSIPPSSTATFDDLSSTIPCTPWSPSSGSSSESPSDHQTALLSNPIANTFRDLELGKSFLTFIMPIAAILLALPNKEPYPFLMPLTLCLICAALVFLFYGNSLRNMYPKAVNVCEQCGTACINGAFFLAVGFHLPSTLIWFPFVCFIACVSLSVFSCLPFKRKLDVKP</sequence>
<keyword evidence="2" id="KW-1185">Reference proteome</keyword>
<dbReference type="EMBL" id="CM037160">
    <property type="protein sequence ID" value="KAH7839125.1"/>
    <property type="molecule type" value="Genomic_DNA"/>
</dbReference>
<protein>
    <submittedName>
        <fullName evidence="1">Uncharacterized protein</fullName>
    </submittedName>
</protein>
<organism evidence="1 2">
    <name type="scientific">Vaccinium darrowii</name>
    <dbReference type="NCBI Taxonomy" id="229202"/>
    <lineage>
        <taxon>Eukaryota</taxon>
        <taxon>Viridiplantae</taxon>
        <taxon>Streptophyta</taxon>
        <taxon>Embryophyta</taxon>
        <taxon>Tracheophyta</taxon>
        <taxon>Spermatophyta</taxon>
        <taxon>Magnoliopsida</taxon>
        <taxon>eudicotyledons</taxon>
        <taxon>Gunneridae</taxon>
        <taxon>Pentapetalae</taxon>
        <taxon>asterids</taxon>
        <taxon>Ericales</taxon>
        <taxon>Ericaceae</taxon>
        <taxon>Vaccinioideae</taxon>
        <taxon>Vaccinieae</taxon>
        <taxon>Vaccinium</taxon>
    </lineage>
</organism>
<gene>
    <name evidence="1" type="ORF">Vadar_000059</name>
</gene>